<sequence length="803" mass="87066">MSALARSQMDAETQTHIPPPSPTMQTALPSPPPPPPQDDHVHELIDFEAGLPVGDEDLQNGNGFRNREDGSRGRGEMIRNGSAEREEFPAPPLPPPQPTITTATTTTAGTAAEQTESTTGKLSPLPDESRITDRGEIPRLSSHQHTLSSAYDGASPSSAGVGRSLTSAEPRYDSLPSGTGNGVATLSLASAAPPPDAGEYQHDVEGTGMEDPAAAAMRYKDISLLPTRRQNVACDACRARKVKCVRMPMAEKVHPARTSSSSPLAVEKQLTSKGLCDRSIYVTQVTSSRKGRTGKEPSFGGGTTGLSLGTGMPVGPGGTSRGTSAVSGLTLADMNGLAGVDPIRAAGAGDSERIGEGERFRASKRARIGRDRDDVHSSPSGGATAGFDLSNLLLYMFSPTPVKHAYFGYTDRPYNVHEECWPLAPTFEGPPSKAHLKLMTESLRMDPLLDPNNFRRRFSNPSNPDGPPPAPIIACILAWGAKFSEHPLIVADRQASSADLPAGRKRSRLAQMMSCRAQEVLETHKVFRVPSLENLQAALMMVPLVGPGQYRFWHCVSVELCLALGYNNRTVVTKQIPAKERGPAGYAFWLTFWHDACAPALAREQPRMLRRQDDDHDLEVSQFYESNAHSNPIGGLIQQWHSSITALSRTCRVFARGLYLPKCERLGVPMSTIKLIVDSLQSWRTEFLAKVGVPTVWPESWDFVAAVTACSSDLTYHALWVVLAQTLDESGIYELRQIERGDAFGSTIELHQTRVDAEAIRQKINDEALHGVGVDGQQLPTSRSERTYGLYSGRREVPGENRT</sequence>
<proteinExistence type="predicted"/>
<organism evidence="1 2">
    <name type="scientific">Naganishia cerealis</name>
    <dbReference type="NCBI Taxonomy" id="610337"/>
    <lineage>
        <taxon>Eukaryota</taxon>
        <taxon>Fungi</taxon>
        <taxon>Dikarya</taxon>
        <taxon>Basidiomycota</taxon>
        <taxon>Agaricomycotina</taxon>
        <taxon>Tremellomycetes</taxon>
        <taxon>Filobasidiales</taxon>
        <taxon>Filobasidiaceae</taxon>
        <taxon>Naganishia</taxon>
    </lineage>
</organism>
<gene>
    <name evidence="1" type="ORF">QFC19_001555</name>
</gene>
<dbReference type="EMBL" id="JASBWR010000012">
    <property type="protein sequence ID" value="KAJ9110430.1"/>
    <property type="molecule type" value="Genomic_DNA"/>
</dbReference>
<evidence type="ECO:0000313" key="2">
    <source>
        <dbReference type="Proteomes" id="UP001241377"/>
    </source>
</evidence>
<keyword evidence="2" id="KW-1185">Reference proteome</keyword>
<protein>
    <submittedName>
        <fullName evidence="1">Uncharacterized protein</fullName>
    </submittedName>
</protein>
<reference evidence="1" key="1">
    <citation type="submission" date="2023-04" db="EMBL/GenBank/DDBJ databases">
        <title>Draft Genome sequencing of Naganishia species isolated from polar environments using Oxford Nanopore Technology.</title>
        <authorList>
            <person name="Leo P."/>
            <person name="Venkateswaran K."/>
        </authorList>
    </citation>
    <scope>NUCLEOTIDE SEQUENCE</scope>
    <source>
        <strain evidence="1">MNA-CCFEE 5261</strain>
    </source>
</reference>
<name>A0ACC2WH01_9TREE</name>
<comment type="caution">
    <text evidence="1">The sequence shown here is derived from an EMBL/GenBank/DDBJ whole genome shotgun (WGS) entry which is preliminary data.</text>
</comment>
<dbReference type="Proteomes" id="UP001241377">
    <property type="component" value="Unassembled WGS sequence"/>
</dbReference>
<evidence type="ECO:0000313" key="1">
    <source>
        <dbReference type="EMBL" id="KAJ9110430.1"/>
    </source>
</evidence>
<accession>A0ACC2WH01</accession>